<evidence type="ECO:0000256" key="1">
    <source>
        <dbReference type="SAM" id="MobiDB-lite"/>
    </source>
</evidence>
<feature type="compositionally biased region" description="Low complexity" evidence="1">
    <location>
        <begin position="67"/>
        <end position="76"/>
    </location>
</feature>
<name>A0A3A8HBD7_9BACT</name>
<evidence type="ECO:0000313" key="3">
    <source>
        <dbReference type="EMBL" id="RKG68477.1"/>
    </source>
</evidence>
<dbReference type="AlphaFoldDB" id="A0A3A8HBD7"/>
<feature type="region of interest" description="Disordered" evidence="1">
    <location>
        <begin position="50"/>
        <end position="79"/>
    </location>
</feature>
<dbReference type="EMBL" id="RAVZ01000605">
    <property type="protein sequence ID" value="RKG68477.1"/>
    <property type="molecule type" value="Genomic_DNA"/>
</dbReference>
<dbReference type="Proteomes" id="UP000268094">
    <property type="component" value="Unassembled WGS sequence"/>
</dbReference>
<sequence length="362" mass="38462">MATGIGGLNTQNLGVKNPGFAGVNDATLAKNAKLIESTMGLVEKALANAPKGTDKAAKPDQMGRSVASQQTSAATSCFPTEKPDPLDCLSMDLGNTLEVKGNKVTTPGGYSIEPLSQFEWKVTGPDGKSTRIWGDPHVAEGDGGTWDFKKDTTFTLGDGTMINVSCKPYGNGMTVTGQLDIVFMDSHVTISDLDKGKGTIGPVKKDGVAEADRFHGRKDVDTDTVMMGNSTDQWLFESREIVGSENGGEVFKKAENATFTNHVFSGTSNAPASTGSTSTKSSDSLAALLKRFDLVGTSFDSLKKTQTKGFNPFTGTDGLGTYNKSKHKEGLNAAFDSVTSMLKALQKIPRFDDTVRPRNIFS</sequence>
<accession>A0A3A8HBD7</accession>
<dbReference type="InterPro" id="IPR011086">
    <property type="entry name" value="DUF1521"/>
</dbReference>
<comment type="caution">
    <text evidence="3">The sequence shown here is derived from an EMBL/GenBank/DDBJ whole genome shotgun (WGS) entry which is preliminary data.</text>
</comment>
<reference evidence="4" key="1">
    <citation type="submission" date="2018-09" db="EMBL/GenBank/DDBJ databases">
        <authorList>
            <person name="Livingstone P.G."/>
            <person name="Whitworth D.E."/>
        </authorList>
    </citation>
    <scope>NUCLEOTIDE SEQUENCE [LARGE SCALE GENOMIC DNA]</scope>
    <source>
        <strain evidence="4">CA054A</strain>
    </source>
</reference>
<organism evidence="3 4">
    <name type="scientific">Corallococcus terminator</name>
    <dbReference type="NCBI Taxonomy" id="2316733"/>
    <lineage>
        <taxon>Bacteria</taxon>
        <taxon>Pseudomonadati</taxon>
        <taxon>Myxococcota</taxon>
        <taxon>Myxococcia</taxon>
        <taxon>Myxococcales</taxon>
        <taxon>Cystobacterineae</taxon>
        <taxon>Myxococcaceae</taxon>
        <taxon>Corallococcus</taxon>
    </lineage>
</organism>
<protein>
    <submittedName>
        <fullName evidence="3">DUF1521 domain-containing protein</fullName>
    </submittedName>
</protein>
<gene>
    <name evidence="3" type="ORF">D7V88_40650</name>
</gene>
<dbReference type="Pfam" id="PF07481">
    <property type="entry name" value="DUF1521"/>
    <property type="match status" value="1"/>
</dbReference>
<proteinExistence type="predicted"/>
<evidence type="ECO:0000259" key="2">
    <source>
        <dbReference type="Pfam" id="PF07481"/>
    </source>
</evidence>
<keyword evidence="4" id="KW-1185">Reference proteome</keyword>
<feature type="domain" description="DUF1521" evidence="2">
    <location>
        <begin position="127"/>
        <end position="193"/>
    </location>
</feature>
<dbReference type="OrthoDB" id="7545400at2"/>
<evidence type="ECO:0000313" key="4">
    <source>
        <dbReference type="Proteomes" id="UP000268094"/>
    </source>
</evidence>